<evidence type="ECO:0008006" key="5">
    <source>
        <dbReference type="Google" id="ProtNLM"/>
    </source>
</evidence>
<keyword evidence="3" id="KW-1185">Reference proteome</keyword>
<dbReference type="GeneID" id="84803905"/>
<organism evidence="2 3">
    <name type="scientific">Leptotrichia wadei</name>
    <dbReference type="NCBI Taxonomy" id="157687"/>
    <lineage>
        <taxon>Bacteria</taxon>
        <taxon>Fusobacteriati</taxon>
        <taxon>Fusobacteriota</taxon>
        <taxon>Fusobacteriia</taxon>
        <taxon>Fusobacteriales</taxon>
        <taxon>Leptotrichiaceae</taxon>
        <taxon>Leptotrichia</taxon>
    </lineage>
</organism>
<reference evidence="1 4" key="3">
    <citation type="submission" date="2019-07" db="EMBL/GenBank/DDBJ databases">
        <title>Complete Genome Sequence of Leptotrichia wadei Strain JMUB3934.</title>
        <authorList>
            <person name="Watanabe S."/>
            <person name="Cui L."/>
        </authorList>
    </citation>
    <scope>NUCLEOTIDE SEQUENCE [LARGE SCALE GENOMIC DNA]</scope>
    <source>
        <strain evidence="1 4">JMUB3934</strain>
    </source>
</reference>
<dbReference type="Proteomes" id="UP000070483">
    <property type="component" value="Unassembled WGS sequence"/>
</dbReference>
<accession>A0A134A3B1</accession>
<reference evidence="3" key="1">
    <citation type="submission" date="2016-01" db="EMBL/GenBank/DDBJ databases">
        <authorList>
            <person name="Mitreva M."/>
            <person name="Pepin K.H."/>
            <person name="Mihindukulasuriya K.A."/>
            <person name="Fulton R."/>
            <person name="Fronick C."/>
            <person name="O'Laughlin M."/>
            <person name="Miner T."/>
            <person name="Herter B."/>
            <person name="Rosa B.A."/>
            <person name="Cordes M."/>
            <person name="Tomlinson C."/>
            <person name="Wollam A."/>
            <person name="Palsikar V.B."/>
            <person name="Mardis E.R."/>
            <person name="Wilson R.K."/>
        </authorList>
    </citation>
    <scope>NUCLEOTIDE SEQUENCE [LARGE SCALE GENOMIC DNA]</scope>
    <source>
        <strain evidence="3">KA00185</strain>
    </source>
</reference>
<evidence type="ECO:0000313" key="1">
    <source>
        <dbReference type="EMBL" id="BBM49284.1"/>
    </source>
</evidence>
<dbReference type="EMBL" id="AP019835">
    <property type="protein sequence ID" value="BBM49284.1"/>
    <property type="molecule type" value="Genomic_DNA"/>
</dbReference>
<dbReference type="STRING" id="157687.HMPREF3180_01678"/>
<dbReference type="PATRIC" id="fig|157687.3.peg.1672"/>
<evidence type="ECO:0000313" key="3">
    <source>
        <dbReference type="Proteomes" id="UP000070483"/>
    </source>
</evidence>
<sequence length="195" mass="23164">MNKVKKIALLSVLVMGISVLSYSYEDYYQKVYIVKISKEDLFKVVNATKNQQKKLSKIFDEYQKKAEGVENDLVQFDKKKDKIGKIEQDRYRAIAKILSNEQLEAYNSYINSQKELFNEKNDKVKNLVDSLNLTNVQKSRVLKYERDFKRAVGKLRDQRLTENEFVAKYNELRQERNEKMRTVLLDEQVKLIENF</sequence>
<reference evidence="2" key="2">
    <citation type="submission" date="2016-01" db="EMBL/GenBank/DDBJ databases">
        <authorList>
            <person name="Oliw E.H."/>
        </authorList>
    </citation>
    <scope>NUCLEOTIDE SEQUENCE [LARGE SCALE GENOMIC DNA]</scope>
    <source>
        <strain evidence="2">KA00185</strain>
    </source>
</reference>
<dbReference type="AlphaFoldDB" id="A0A134A3B1"/>
<dbReference type="Proteomes" id="UP000321501">
    <property type="component" value="Chromosome"/>
</dbReference>
<gene>
    <name evidence="2" type="ORF">HMPREF3180_01678</name>
    <name evidence="1" type="ORF">JMUB3934_0579</name>
</gene>
<dbReference type="RefSeq" id="WP_018498907.1">
    <property type="nucleotide sequence ID" value="NZ_AP019829.2"/>
</dbReference>
<evidence type="ECO:0000313" key="4">
    <source>
        <dbReference type="Proteomes" id="UP000321501"/>
    </source>
</evidence>
<dbReference type="EMBL" id="LSDD01000124">
    <property type="protein sequence ID" value="KXB62173.1"/>
    <property type="molecule type" value="Genomic_DNA"/>
</dbReference>
<evidence type="ECO:0000313" key="2">
    <source>
        <dbReference type="EMBL" id="KXB62173.1"/>
    </source>
</evidence>
<protein>
    <recommendedName>
        <fullName evidence="5">Viral A-type inclusion protein</fullName>
    </recommendedName>
</protein>
<dbReference type="OrthoDB" id="80337at2"/>
<proteinExistence type="predicted"/>
<name>A0A134A3B1_9FUSO</name>